<dbReference type="Proteomes" id="UP000321456">
    <property type="component" value="Unassembled WGS sequence"/>
</dbReference>
<gene>
    <name evidence="1" type="ORF">FVB32_13415</name>
</gene>
<dbReference type="EMBL" id="VRUR01000002">
    <property type="protein sequence ID" value="TXN35573.1"/>
    <property type="molecule type" value="Genomic_DNA"/>
</dbReference>
<dbReference type="Gene3D" id="2.60.40.10">
    <property type="entry name" value="Immunoglobulins"/>
    <property type="match status" value="1"/>
</dbReference>
<evidence type="ECO:0000313" key="1">
    <source>
        <dbReference type="EMBL" id="TXN35573.1"/>
    </source>
</evidence>
<dbReference type="InterPro" id="IPR013783">
    <property type="entry name" value="Ig-like_fold"/>
</dbReference>
<name>A0A5C8V190_9FLAO</name>
<accession>A0A5C8V190</accession>
<organism evidence="1 2">
    <name type="scientific">Flagellimonas hymeniacidonis</name>
    <dbReference type="NCBI Taxonomy" id="2603628"/>
    <lineage>
        <taxon>Bacteria</taxon>
        <taxon>Pseudomonadati</taxon>
        <taxon>Bacteroidota</taxon>
        <taxon>Flavobacteriia</taxon>
        <taxon>Flavobacteriales</taxon>
        <taxon>Flavobacteriaceae</taxon>
        <taxon>Flagellimonas</taxon>
    </lineage>
</organism>
<keyword evidence="1" id="KW-0378">Hydrolase</keyword>
<comment type="caution">
    <text evidence="1">The sequence shown here is derived from an EMBL/GenBank/DDBJ whole genome shotgun (WGS) entry which is preliminary data.</text>
</comment>
<reference evidence="1 2" key="1">
    <citation type="submission" date="2019-08" db="EMBL/GenBank/DDBJ databases">
        <title>Professor.</title>
        <authorList>
            <person name="Park J.S."/>
        </authorList>
    </citation>
    <scope>NUCLEOTIDE SEQUENCE [LARGE SCALE GENOMIC DNA]</scope>
    <source>
        <strain evidence="1 2">176CP5-101</strain>
    </source>
</reference>
<dbReference type="RefSeq" id="WP_147744305.1">
    <property type="nucleotide sequence ID" value="NZ_VRUR01000002.1"/>
</dbReference>
<keyword evidence="1" id="KW-0121">Carboxypeptidase</keyword>
<dbReference type="GO" id="GO:0004180">
    <property type="term" value="F:carboxypeptidase activity"/>
    <property type="evidence" value="ECO:0007669"/>
    <property type="project" value="UniProtKB-KW"/>
</dbReference>
<keyword evidence="1" id="KW-0645">Protease</keyword>
<evidence type="ECO:0000313" key="2">
    <source>
        <dbReference type="Proteomes" id="UP000321456"/>
    </source>
</evidence>
<dbReference type="SUPFAM" id="SSF49478">
    <property type="entry name" value="Cna protein B-type domain"/>
    <property type="match status" value="1"/>
</dbReference>
<dbReference type="Pfam" id="PF13620">
    <property type="entry name" value="CarboxypepD_reg"/>
    <property type="match status" value="1"/>
</dbReference>
<keyword evidence="2" id="KW-1185">Reference proteome</keyword>
<protein>
    <submittedName>
        <fullName evidence="1">Carboxypeptidase regulatory-like domain-containing protein</fullName>
    </submittedName>
</protein>
<dbReference type="AlphaFoldDB" id="A0A5C8V190"/>
<proteinExistence type="predicted"/>
<sequence>MKRIKNTFAPILLALVFGLVTKSCKNDFSEEDVLQSQKELTQEQAKENAAAITLASGLLDYSITLHDDESPVAEATITITNQKDGSVATTTTDQNGNALFVDILLGGYHVAVSATSFANFSYMVDFGSLLEGVHYQNINNKIVPIETSEASKIEVFRLDGESAATIKGVVSIETDLTNSAPEVPQDITIRANLDAEVNAQHSRLENSNGVGNTSIYIEGSFTFTQGNIGIALVDNTSGEYSMQVPANVKGTEIELLFPLVEAGQRLAYSNINGADEAPQVGVLPAVFGPDITPTTTPAIPNVIAEFDPVPLPGRGFTMPIERRGRNSILPAQLNGLIDDFPIEEDFPNVKFRATQGSGYQISPTVTITAPESVIDTIAGIHADMLWDFQSITITDGGSGYNPFQDVFVRARFTLEDDMTSDVFLAIVEADGSGSLPTGIIDLNVPEEFTHQVFDVELIFGATPGTLPTGTLTYSGKVDVFHVYYAGFGYTTVPDFEISGGDPTEPATLEVTDMAFRHFTELDNSTISQPYVLLPEIQYTYANVPGNKITDTRFLASNLNEDGDFSVGQIIDPLEDYLKVEDHGLDFNKSVLNTVGNSGKKVHAYLDQMSYITPEVLIIEPEHEQTTASVIIKDGEITGLENIYVGRGYNSAYGLTLKTLDGLTEAGSGATIALTGFLEDLVTTEHTWSENYTITNPGSGYSEHANIAEEPFSGPVGAITVKNGEVKIINVNYGTGRPVDDLGTSN</sequence>